<accession>A0A7R8ZW70</accession>
<dbReference type="AlphaFoldDB" id="A0A7R8ZW70"/>
<feature type="non-terminal residue" evidence="2">
    <location>
        <position position="1"/>
    </location>
</feature>
<proteinExistence type="predicted"/>
<evidence type="ECO:0000256" key="1">
    <source>
        <dbReference type="SAM" id="MobiDB-lite"/>
    </source>
</evidence>
<protein>
    <submittedName>
        <fullName evidence="2">Uncharacterized protein</fullName>
    </submittedName>
</protein>
<reference evidence="2" key="1">
    <citation type="submission" date="2020-11" db="EMBL/GenBank/DDBJ databases">
        <authorList>
            <person name="Tran Van P."/>
        </authorList>
    </citation>
    <scope>NUCLEOTIDE SEQUENCE</scope>
</reference>
<sequence length="93" mass="9972">DLTEIFSQTSSKKGDGESDVVSRQTGEVSTATAKGPEGSKATSRKIMSGKTIGSKIPSNKLFSSKARKKTRKGLAEKSQKPEQSKALERSKLE</sequence>
<name>A0A7R8ZW70_9CRUS</name>
<feature type="compositionally biased region" description="Polar residues" evidence="1">
    <location>
        <begin position="1"/>
        <end position="11"/>
    </location>
</feature>
<feature type="region of interest" description="Disordered" evidence="1">
    <location>
        <begin position="1"/>
        <end position="93"/>
    </location>
</feature>
<feature type="non-terminal residue" evidence="2">
    <location>
        <position position="93"/>
    </location>
</feature>
<organism evidence="2">
    <name type="scientific">Cyprideis torosa</name>
    <dbReference type="NCBI Taxonomy" id="163714"/>
    <lineage>
        <taxon>Eukaryota</taxon>
        <taxon>Metazoa</taxon>
        <taxon>Ecdysozoa</taxon>
        <taxon>Arthropoda</taxon>
        <taxon>Crustacea</taxon>
        <taxon>Oligostraca</taxon>
        <taxon>Ostracoda</taxon>
        <taxon>Podocopa</taxon>
        <taxon>Podocopida</taxon>
        <taxon>Cytherocopina</taxon>
        <taxon>Cytheroidea</taxon>
        <taxon>Cytherideidae</taxon>
        <taxon>Cyprideis</taxon>
    </lineage>
</organism>
<dbReference type="EMBL" id="OB717627">
    <property type="protein sequence ID" value="CAD7239176.1"/>
    <property type="molecule type" value="Genomic_DNA"/>
</dbReference>
<evidence type="ECO:0000313" key="2">
    <source>
        <dbReference type="EMBL" id="CAD7239176.1"/>
    </source>
</evidence>
<feature type="compositionally biased region" description="Basic and acidic residues" evidence="1">
    <location>
        <begin position="73"/>
        <end position="93"/>
    </location>
</feature>
<feature type="compositionally biased region" description="Polar residues" evidence="1">
    <location>
        <begin position="21"/>
        <end position="32"/>
    </location>
</feature>
<gene>
    <name evidence="2" type="ORF">CTOB1V02_LOCUS16991</name>
</gene>